<accession>A0A0F9MGY8</accession>
<dbReference type="EMBL" id="LAZR01010182">
    <property type="protein sequence ID" value="KKM68357.1"/>
    <property type="molecule type" value="Genomic_DNA"/>
</dbReference>
<protein>
    <submittedName>
        <fullName evidence="1">Uncharacterized protein</fullName>
    </submittedName>
</protein>
<reference evidence="1" key="1">
    <citation type="journal article" date="2015" name="Nature">
        <title>Complex archaea that bridge the gap between prokaryotes and eukaryotes.</title>
        <authorList>
            <person name="Spang A."/>
            <person name="Saw J.H."/>
            <person name="Jorgensen S.L."/>
            <person name="Zaremba-Niedzwiedzka K."/>
            <person name="Martijn J."/>
            <person name="Lind A.E."/>
            <person name="van Eijk R."/>
            <person name="Schleper C."/>
            <person name="Guy L."/>
            <person name="Ettema T.J."/>
        </authorList>
    </citation>
    <scope>NUCLEOTIDE SEQUENCE</scope>
</reference>
<comment type="caution">
    <text evidence="1">The sequence shown here is derived from an EMBL/GenBank/DDBJ whole genome shotgun (WGS) entry which is preliminary data.</text>
</comment>
<organism evidence="1">
    <name type="scientific">marine sediment metagenome</name>
    <dbReference type="NCBI Taxonomy" id="412755"/>
    <lineage>
        <taxon>unclassified sequences</taxon>
        <taxon>metagenomes</taxon>
        <taxon>ecological metagenomes</taxon>
    </lineage>
</organism>
<proteinExistence type="predicted"/>
<name>A0A0F9MGY8_9ZZZZ</name>
<sequence>MRDLLIRLVAKFQRRPCCYLHFGLLPCLAAAEWMLIEPGKHPADAFTDACTRHVGPLLTDSWTIYVTPILIGGHWEIVRPM</sequence>
<evidence type="ECO:0000313" key="1">
    <source>
        <dbReference type="EMBL" id="KKM68357.1"/>
    </source>
</evidence>
<dbReference type="AlphaFoldDB" id="A0A0F9MGY8"/>
<gene>
    <name evidence="1" type="ORF">LCGC14_1461680</name>
</gene>